<dbReference type="HAMAP" id="MF_00224">
    <property type="entry name" value="DHO_dh_type1"/>
    <property type="match status" value="1"/>
</dbReference>
<dbReference type="GO" id="GO:0004152">
    <property type="term" value="F:dihydroorotate dehydrogenase activity"/>
    <property type="evidence" value="ECO:0007669"/>
    <property type="project" value="UniProtKB-UniRule"/>
</dbReference>
<dbReference type="CDD" id="cd04740">
    <property type="entry name" value="DHOD_1B_like"/>
    <property type="match status" value="1"/>
</dbReference>
<feature type="binding site" evidence="9">
    <location>
        <position position="98"/>
    </location>
    <ligand>
        <name>FMN</name>
        <dbReference type="ChEBI" id="CHEBI:58210"/>
    </ligand>
</feature>
<feature type="binding site" evidence="9">
    <location>
        <begin position="264"/>
        <end position="265"/>
    </location>
    <ligand>
        <name>FMN</name>
        <dbReference type="ChEBI" id="CHEBI:58210"/>
    </ligand>
</feature>
<evidence type="ECO:0000256" key="6">
    <source>
        <dbReference type="ARBA" id="ARBA00022643"/>
    </source>
</evidence>
<evidence type="ECO:0000313" key="11">
    <source>
        <dbReference type="EMBL" id="QEN08607.1"/>
    </source>
</evidence>
<feature type="binding site" evidence="9">
    <location>
        <position position="44"/>
    </location>
    <ligand>
        <name>substrate</name>
    </ligand>
</feature>
<gene>
    <name evidence="9" type="primary">pyrD</name>
    <name evidence="11" type="ORF">EXM22_11645</name>
</gene>
<dbReference type="PROSITE" id="PS00911">
    <property type="entry name" value="DHODEHASE_1"/>
    <property type="match status" value="1"/>
</dbReference>
<evidence type="ECO:0000313" key="12">
    <source>
        <dbReference type="Proteomes" id="UP000324209"/>
    </source>
</evidence>
<comment type="pathway">
    <text evidence="2 9">Pyrimidine metabolism; UMP biosynthesis via de novo pathway.</text>
</comment>
<comment type="catalytic activity">
    <reaction evidence="9">
        <text>(S)-dihydroorotate + A = orotate + AH2</text>
        <dbReference type="Rhea" id="RHEA:18073"/>
        <dbReference type="ChEBI" id="CHEBI:13193"/>
        <dbReference type="ChEBI" id="CHEBI:17499"/>
        <dbReference type="ChEBI" id="CHEBI:30839"/>
        <dbReference type="ChEBI" id="CHEBI:30864"/>
    </reaction>
</comment>
<evidence type="ECO:0000256" key="9">
    <source>
        <dbReference type="HAMAP-Rule" id="MF_00224"/>
    </source>
</evidence>
<dbReference type="Gene3D" id="3.20.20.70">
    <property type="entry name" value="Aldolase class I"/>
    <property type="match status" value="1"/>
</dbReference>
<dbReference type="InterPro" id="IPR012135">
    <property type="entry name" value="Dihydroorotate_DH_1_2"/>
</dbReference>
<evidence type="ECO:0000259" key="10">
    <source>
        <dbReference type="Pfam" id="PF01180"/>
    </source>
</evidence>
<feature type="binding site" evidence="9">
    <location>
        <begin position="44"/>
        <end position="45"/>
    </location>
    <ligand>
        <name>FMN</name>
        <dbReference type="ChEBI" id="CHEBI:58210"/>
    </ligand>
</feature>
<feature type="domain" description="Dihydroorotate dehydrogenase catalytic" evidence="10">
    <location>
        <begin position="3"/>
        <end position="285"/>
    </location>
</feature>
<dbReference type="GO" id="GO:0005737">
    <property type="term" value="C:cytoplasm"/>
    <property type="evidence" value="ECO:0007669"/>
    <property type="project" value="UniProtKB-SubCell"/>
</dbReference>
<dbReference type="PANTHER" id="PTHR48109:SF1">
    <property type="entry name" value="DIHYDROOROTATE DEHYDROGENASE (FUMARATE)"/>
    <property type="match status" value="1"/>
</dbReference>
<evidence type="ECO:0000256" key="7">
    <source>
        <dbReference type="ARBA" id="ARBA00022975"/>
    </source>
</evidence>
<feature type="binding site" evidence="9">
    <location>
        <position position="216"/>
    </location>
    <ligand>
        <name>FMN</name>
        <dbReference type="ChEBI" id="CHEBI:58210"/>
    </ligand>
</feature>
<feature type="binding site" evidence="9">
    <location>
        <begin position="68"/>
        <end position="72"/>
    </location>
    <ligand>
        <name>substrate</name>
    </ligand>
</feature>
<evidence type="ECO:0000256" key="4">
    <source>
        <dbReference type="ARBA" id="ARBA00022490"/>
    </source>
</evidence>
<feature type="binding site" evidence="9">
    <location>
        <position position="164"/>
    </location>
    <ligand>
        <name>FMN</name>
        <dbReference type="ChEBI" id="CHEBI:58210"/>
    </ligand>
</feature>
<dbReference type="EMBL" id="CP036150">
    <property type="protein sequence ID" value="QEN08607.1"/>
    <property type="molecule type" value="Genomic_DNA"/>
</dbReference>
<evidence type="ECO:0000256" key="1">
    <source>
        <dbReference type="ARBA" id="ARBA00004496"/>
    </source>
</evidence>
<comment type="subcellular location">
    <subcellularLocation>
        <location evidence="1 9">Cytoplasm</location>
    </subcellularLocation>
</comment>
<dbReference type="FunFam" id="3.20.20.70:FF:000027">
    <property type="entry name" value="Dihydropyrimidine dehydrogenase [NADP(+)]"/>
    <property type="match status" value="1"/>
</dbReference>
<name>A0A5C1QM74_9SPIO</name>
<reference evidence="11 12" key="1">
    <citation type="submission" date="2019-02" db="EMBL/GenBank/DDBJ databases">
        <title>Complete Genome Sequence and Methylome Analysis of free living Spirochaetas.</title>
        <authorList>
            <person name="Fomenkov A."/>
            <person name="Dubinina G."/>
            <person name="Leshcheva N."/>
            <person name="Mikheeva N."/>
            <person name="Grabovich M."/>
            <person name="Vincze T."/>
            <person name="Roberts R.J."/>
        </authorList>
    </citation>
    <scope>NUCLEOTIDE SEQUENCE [LARGE SCALE GENOMIC DNA]</scope>
    <source>
        <strain evidence="11 12">K2</strain>
    </source>
</reference>
<dbReference type="Pfam" id="PF01180">
    <property type="entry name" value="DHO_dh"/>
    <property type="match status" value="1"/>
</dbReference>
<dbReference type="NCBIfam" id="TIGR01037">
    <property type="entry name" value="pyrD_sub1_fam"/>
    <property type="match status" value="1"/>
</dbReference>
<evidence type="ECO:0000256" key="2">
    <source>
        <dbReference type="ARBA" id="ARBA00004725"/>
    </source>
</evidence>
<dbReference type="PROSITE" id="PS00912">
    <property type="entry name" value="DHODEHASE_2"/>
    <property type="match status" value="1"/>
</dbReference>
<dbReference type="EC" id="1.3.-.-" evidence="9"/>
<dbReference type="OrthoDB" id="9794954at2"/>
<organism evidence="11 12">
    <name type="scientific">Oceanispirochaeta crateris</name>
    <dbReference type="NCBI Taxonomy" id="2518645"/>
    <lineage>
        <taxon>Bacteria</taxon>
        <taxon>Pseudomonadati</taxon>
        <taxon>Spirochaetota</taxon>
        <taxon>Spirochaetia</taxon>
        <taxon>Spirochaetales</taxon>
        <taxon>Spirochaetaceae</taxon>
        <taxon>Oceanispirochaeta</taxon>
    </lineage>
</organism>
<dbReference type="InterPro" id="IPR013785">
    <property type="entry name" value="Aldolase_TIM"/>
</dbReference>
<keyword evidence="4 9" id="KW-0963">Cytoplasm</keyword>
<dbReference type="KEGG" id="ock:EXM22_11645"/>
<keyword evidence="5 9" id="KW-0285">Flavoprotein</keyword>
<dbReference type="GO" id="GO:0006207">
    <property type="term" value="P:'de novo' pyrimidine nucleobase biosynthetic process"/>
    <property type="evidence" value="ECO:0007669"/>
    <property type="project" value="InterPro"/>
</dbReference>
<keyword evidence="7 9" id="KW-0665">Pyrimidine biosynthesis</keyword>
<dbReference type="InterPro" id="IPR050074">
    <property type="entry name" value="DHO_dehydrogenase"/>
</dbReference>
<dbReference type="Proteomes" id="UP000324209">
    <property type="component" value="Chromosome"/>
</dbReference>
<dbReference type="NCBIfam" id="NF005574">
    <property type="entry name" value="PRK07259.1"/>
    <property type="match status" value="1"/>
</dbReference>
<dbReference type="InterPro" id="IPR001295">
    <property type="entry name" value="Dihydroorotate_DH_CS"/>
</dbReference>
<dbReference type="InterPro" id="IPR049622">
    <property type="entry name" value="Dihydroorotate_DH_I"/>
</dbReference>
<feature type="binding site" evidence="9">
    <location>
        <position position="190"/>
    </location>
    <ligand>
        <name>FMN</name>
        <dbReference type="ChEBI" id="CHEBI:58210"/>
    </ligand>
</feature>
<feature type="binding site" evidence="9">
    <location>
        <begin position="242"/>
        <end position="243"/>
    </location>
    <ligand>
        <name>FMN</name>
        <dbReference type="ChEBI" id="CHEBI:58210"/>
    </ligand>
</feature>
<dbReference type="UniPathway" id="UPA00070"/>
<dbReference type="InterPro" id="IPR005720">
    <property type="entry name" value="Dihydroorotate_DH_cat"/>
</dbReference>
<keyword evidence="6 9" id="KW-0288">FMN</keyword>
<evidence type="ECO:0000256" key="8">
    <source>
        <dbReference type="ARBA" id="ARBA00023002"/>
    </source>
</evidence>
<accession>A0A5C1QM74</accession>
<dbReference type="InterPro" id="IPR024920">
    <property type="entry name" value="Dihydroorotate_DH_1"/>
</dbReference>
<dbReference type="PIRSF" id="PIRSF000164">
    <property type="entry name" value="DHO_oxidase"/>
    <property type="match status" value="1"/>
</dbReference>
<evidence type="ECO:0000256" key="3">
    <source>
        <dbReference type="ARBA" id="ARBA00008008"/>
    </source>
</evidence>
<comment type="function">
    <text evidence="9">Catalyzes the conversion of dihydroorotate to orotate.</text>
</comment>
<keyword evidence="8 9" id="KW-0560">Oxidoreductase</keyword>
<sequence length="300" mass="31534">MDLSIKIRNKILPNPVGVASGTFGYGEEYAPLTDLSALGAIYTKAVTVEPRPGNPLPRLVETTAGMINSIGLANVGTKRFLSEKIPFLNTLSCPVILNVAGSLEEDYAEVIRRVDDQEAIWGYEVNISCPNVKKGGLAFGTDPHQVERLTSSLRQLTEKPLIMKLTPNVTDITAIAKAAEQGGADALACINTVMGMSVDIHKKKPSIPAVTGGLSGPAIKPVGIAAVYRVSKAVSIPVIGLGGIMNGDDAVEYLLSGASAIQIGTANFVDPDTSSKVLAGIKAYMEGSGFSKISDFHGYF</sequence>
<dbReference type="AlphaFoldDB" id="A0A5C1QM74"/>
<keyword evidence="12" id="KW-1185">Reference proteome</keyword>
<dbReference type="SUPFAM" id="SSF51395">
    <property type="entry name" value="FMN-linked oxidoreductases"/>
    <property type="match status" value="1"/>
</dbReference>
<feature type="binding site" evidence="9">
    <location>
        <begin position="191"/>
        <end position="192"/>
    </location>
    <ligand>
        <name>substrate</name>
    </ligand>
</feature>
<dbReference type="PANTHER" id="PTHR48109">
    <property type="entry name" value="DIHYDROOROTATE DEHYDROGENASE (QUINONE), MITOCHONDRIAL-RELATED"/>
    <property type="match status" value="1"/>
</dbReference>
<feature type="binding site" evidence="9">
    <location>
        <position position="126"/>
    </location>
    <ligand>
        <name>substrate</name>
    </ligand>
</feature>
<evidence type="ECO:0000256" key="5">
    <source>
        <dbReference type="ARBA" id="ARBA00022630"/>
    </source>
</evidence>
<proteinExistence type="inferred from homology"/>
<dbReference type="GO" id="GO:0044205">
    <property type="term" value="P:'de novo' UMP biosynthetic process"/>
    <property type="evidence" value="ECO:0007669"/>
    <property type="project" value="UniProtKB-UniRule"/>
</dbReference>
<feature type="binding site" evidence="9">
    <location>
        <position position="126"/>
    </location>
    <ligand>
        <name>FMN</name>
        <dbReference type="ChEBI" id="CHEBI:58210"/>
    </ligand>
</feature>
<feature type="binding site" evidence="9">
    <location>
        <position position="20"/>
    </location>
    <ligand>
        <name>FMN</name>
        <dbReference type="ChEBI" id="CHEBI:58210"/>
    </ligand>
</feature>
<comment type="cofactor">
    <cofactor evidence="9">
        <name>FMN</name>
        <dbReference type="ChEBI" id="CHEBI:58210"/>
    </cofactor>
    <text evidence="9">Binds 1 FMN per subunit.</text>
</comment>
<feature type="active site" description="Nucleophile" evidence="9">
    <location>
        <position position="129"/>
    </location>
</feature>
<comment type="similarity">
    <text evidence="3 9">Belongs to the dihydroorotate dehydrogenase family. Type 1 subfamily.</text>
</comment>
<dbReference type="InterPro" id="IPR033888">
    <property type="entry name" value="DHOD_1B"/>
</dbReference>
<protein>
    <recommendedName>
        <fullName evidence="9">Dihydroorotate dehydrogenase</fullName>
        <shortName evidence="9">DHOD</shortName>
        <shortName evidence="9">DHODase</shortName>
        <shortName evidence="9">DHOdehase</shortName>
        <ecNumber evidence="9">1.3.-.-</ecNumber>
    </recommendedName>
</protein>
<dbReference type="RefSeq" id="WP_149486688.1">
    <property type="nucleotide sequence ID" value="NZ_CP036150.1"/>
</dbReference>